<evidence type="ECO:0000259" key="4">
    <source>
        <dbReference type="PROSITE" id="PS50949"/>
    </source>
</evidence>
<dbReference type="PANTHER" id="PTHR38445">
    <property type="entry name" value="HTH-TYPE TRANSCRIPTIONAL REPRESSOR YTRA"/>
    <property type="match status" value="1"/>
</dbReference>
<proteinExistence type="predicted"/>
<dbReference type="InterPro" id="IPR036390">
    <property type="entry name" value="WH_DNA-bd_sf"/>
</dbReference>
<reference evidence="5 6" key="1">
    <citation type="submission" date="2024-09" db="EMBL/GenBank/DDBJ databases">
        <authorList>
            <person name="Sun Q."/>
            <person name="Mori K."/>
        </authorList>
    </citation>
    <scope>NUCLEOTIDE SEQUENCE [LARGE SCALE GENOMIC DNA]</scope>
    <source>
        <strain evidence="5 6">JCM 14321</strain>
    </source>
</reference>
<keyword evidence="6" id="KW-1185">Reference proteome</keyword>
<dbReference type="CDD" id="cd07377">
    <property type="entry name" value="WHTH_GntR"/>
    <property type="match status" value="1"/>
</dbReference>
<dbReference type="InterPro" id="IPR036388">
    <property type="entry name" value="WH-like_DNA-bd_sf"/>
</dbReference>
<evidence type="ECO:0000256" key="1">
    <source>
        <dbReference type="ARBA" id="ARBA00023015"/>
    </source>
</evidence>
<accession>A0ABV5SL69</accession>
<dbReference type="PROSITE" id="PS50949">
    <property type="entry name" value="HTH_GNTR"/>
    <property type="match status" value="1"/>
</dbReference>
<dbReference type="Gene3D" id="1.10.10.10">
    <property type="entry name" value="Winged helix-like DNA-binding domain superfamily/Winged helix DNA-binding domain"/>
    <property type="match status" value="1"/>
</dbReference>
<evidence type="ECO:0000256" key="3">
    <source>
        <dbReference type="ARBA" id="ARBA00023163"/>
    </source>
</evidence>
<dbReference type="EMBL" id="JBHMBL010000001">
    <property type="protein sequence ID" value="MFB9641081.1"/>
    <property type="molecule type" value="Genomic_DNA"/>
</dbReference>
<organism evidence="5 6">
    <name type="scientific">Agromyces lapidis</name>
    <dbReference type="NCBI Taxonomy" id="279574"/>
    <lineage>
        <taxon>Bacteria</taxon>
        <taxon>Bacillati</taxon>
        <taxon>Actinomycetota</taxon>
        <taxon>Actinomycetes</taxon>
        <taxon>Micrococcales</taxon>
        <taxon>Microbacteriaceae</taxon>
        <taxon>Agromyces</taxon>
    </lineage>
</organism>
<evidence type="ECO:0000313" key="6">
    <source>
        <dbReference type="Proteomes" id="UP001589667"/>
    </source>
</evidence>
<keyword evidence="2" id="KW-0238">DNA-binding</keyword>
<feature type="domain" description="HTH gntR-type" evidence="4">
    <location>
        <begin position="5"/>
        <end position="73"/>
    </location>
</feature>
<protein>
    <submittedName>
        <fullName evidence="5">GntR family transcriptional regulator</fullName>
    </submittedName>
</protein>
<evidence type="ECO:0000313" key="5">
    <source>
        <dbReference type="EMBL" id="MFB9641081.1"/>
    </source>
</evidence>
<keyword evidence="1" id="KW-0805">Transcription regulation</keyword>
<keyword evidence="3" id="KW-0804">Transcription</keyword>
<dbReference type="Proteomes" id="UP001589667">
    <property type="component" value="Unassembled WGS sequence"/>
</dbReference>
<dbReference type="SMART" id="SM00345">
    <property type="entry name" value="HTH_GNTR"/>
    <property type="match status" value="1"/>
</dbReference>
<evidence type="ECO:0000256" key="2">
    <source>
        <dbReference type="ARBA" id="ARBA00023125"/>
    </source>
</evidence>
<dbReference type="PANTHER" id="PTHR38445:SF10">
    <property type="entry name" value="GNTR-FAMILY TRANSCRIPTIONAL REGULATOR"/>
    <property type="match status" value="1"/>
</dbReference>
<name>A0ABV5SL69_9MICO</name>
<dbReference type="Pfam" id="PF00392">
    <property type="entry name" value="GntR"/>
    <property type="match status" value="1"/>
</dbReference>
<dbReference type="RefSeq" id="WP_157423529.1">
    <property type="nucleotide sequence ID" value="NZ_BAAANI010000008.1"/>
</dbReference>
<dbReference type="InterPro" id="IPR000524">
    <property type="entry name" value="Tscrpt_reg_HTH_GntR"/>
</dbReference>
<dbReference type="SUPFAM" id="SSF46785">
    <property type="entry name" value="Winged helix' DNA-binding domain"/>
    <property type="match status" value="1"/>
</dbReference>
<sequence length="122" mass="13491">MDESRPIFIQIAEQLENDIIDGSLLEGSQIPSINEFAAFLRVNPATALKGVGRLVDDGFVEKRRGIGMFVTLGARERLVERRRAEFSTQYLTPLLVEAEKLGIDVDDLAAMLAALRSERTAS</sequence>
<gene>
    <name evidence="5" type="ORF">ACFFQV_02145</name>
</gene>
<comment type="caution">
    <text evidence="5">The sequence shown here is derived from an EMBL/GenBank/DDBJ whole genome shotgun (WGS) entry which is preliminary data.</text>
</comment>